<dbReference type="GO" id="GO:0016020">
    <property type="term" value="C:membrane"/>
    <property type="evidence" value="ECO:0007669"/>
    <property type="project" value="UniProtKB-SubCell"/>
</dbReference>
<feature type="chain" id="PRO_5015125494" description="Sulfite exporter TauE/SafE" evidence="6">
    <location>
        <begin position="20"/>
        <end position="583"/>
    </location>
</feature>
<dbReference type="PANTHER" id="PTHR14255:SF3">
    <property type="entry name" value="SULFITE EXPORTER TAUE_SAFE FAMILY PROTEIN 5-RELATED"/>
    <property type="match status" value="1"/>
</dbReference>
<feature type="transmembrane region" description="Helical" evidence="5">
    <location>
        <begin position="543"/>
        <end position="561"/>
    </location>
</feature>
<keyword evidence="6" id="KW-0732">Signal</keyword>
<evidence type="ECO:0000256" key="1">
    <source>
        <dbReference type="ARBA" id="ARBA00004141"/>
    </source>
</evidence>
<evidence type="ECO:0000313" key="7">
    <source>
        <dbReference type="EMBL" id="POM62465.1"/>
    </source>
</evidence>
<evidence type="ECO:0000256" key="2">
    <source>
        <dbReference type="ARBA" id="ARBA00022692"/>
    </source>
</evidence>
<dbReference type="InterPro" id="IPR002781">
    <property type="entry name" value="TM_pro_TauE-like"/>
</dbReference>
<dbReference type="AlphaFoldDB" id="A0A2P4XAA1"/>
<evidence type="ECO:0000256" key="6">
    <source>
        <dbReference type="SAM" id="SignalP"/>
    </source>
</evidence>
<feature type="signal peptide" evidence="6">
    <location>
        <begin position="1"/>
        <end position="19"/>
    </location>
</feature>
<feature type="transmembrane region" description="Helical" evidence="5">
    <location>
        <begin position="509"/>
        <end position="531"/>
    </location>
</feature>
<evidence type="ECO:0000256" key="4">
    <source>
        <dbReference type="ARBA" id="ARBA00023136"/>
    </source>
</evidence>
<keyword evidence="8" id="KW-1185">Reference proteome</keyword>
<organism evidence="7 8">
    <name type="scientific">Phytophthora palmivora</name>
    <dbReference type="NCBI Taxonomy" id="4796"/>
    <lineage>
        <taxon>Eukaryota</taxon>
        <taxon>Sar</taxon>
        <taxon>Stramenopiles</taxon>
        <taxon>Oomycota</taxon>
        <taxon>Peronosporomycetes</taxon>
        <taxon>Peronosporales</taxon>
        <taxon>Peronosporaceae</taxon>
        <taxon>Phytophthora</taxon>
    </lineage>
</organism>
<dbReference type="PANTHER" id="PTHR14255">
    <property type="entry name" value="CEREBLON"/>
    <property type="match status" value="1"/>
</dbReference>
<keyword evidence="3 5" id="KW-1133">Transmembrane helix</keyword>
<evidence type="ECO:0000313" key="8">
    <source>
        <dbReference type="Proteomes" id="UP000237271"/>
    </source>
</evidence>
<comment type="subcellular location">
    <subcellularLocation>
        <location evidence="1">Membrane</location>
        <topology evidence="1">Multi-pass membrane protein</topology>
    </subcellularLocation>
</comment>
<protein>
    <recommendedName>
        <fullName evidence="9">Sulfite exporter TauE/SafE</fullName>
    </recommendedName>
</protein>
<dbReference type="GO" id="GO:0016567">
    <property type="term" value="P:protein ubiquitination"/>
    <property type="evidence" value="ECO:0007669"/>
    <property type="project" value="TreeGrafter"/>
</dbReference>
<dbReference type="OrthoDB" id="434519at2759"/>
<reference evidence="7 8" key="1">
    <citation type="journal article" date="2017" name="Genome Biol. Evol.">
        <title>Phytophthora megakarya and P. palmivora, closely related causal agents of cacao black pod rot, underwent increases in genome sizes and gene numbers by different mechanisms.</title>
        <authorList>
            <person name="Ali S.S."/>
            <person name="Shao J."/>
            <person name="Lary D.J."/>
            <person name="Kronmiller B."/>
            <person name="Shen D."/>
            <person name="Strem M.D."/>
            <person name="Amoako-Attah I."/>
            <person name="Akrofi A.Y."/>
            <person name="Begoude B.A."/>
            <person name="Ten Hoopen G.M."/>
            <person name="Coulibaly K."/>
            <person name="Kebe B.I."/>
            <person name="Melnick R.L."/>
            <person name="Guiltinan M.J."/>
            <person name="Tyler B.M."/>
            <person name="Meinhardt L.W."/>
            <person name="Bailey B.A."/>
        </authorList>
    </citation>
    <scope>NUCLEOTIDE SEQUENCE [LARGE SCALE GENOMIC DNA]</scope>
    <source>
        <strain evidence="8">sbr112.9</strain>
    </source>
</reference>
<sequence length="583" mass="63710">MRLANLLSLLLALGTTVTAMPMLTDPQNAPFSDVVGVSCNQRSDCGYVPALACIKGKCEYCRPAAHDCNDHPGDVSYVCQVVEVLNKDTGETETQIGLTSTGDTIEAAYCVEKNLFAPFTLNDLLTTLVAFTCSALGAGGGVGGGGLLVPMYILAGLNPKHAIPLSKVTIFGSAVAMNRPVIDFGLVGLMEPTTLVGTVFGVMLNHIFPNWLILVLLVTLLTFITYKTILKGNKIQDKESKRKLALIKSTLKGGPNGGYRGRQWSIYRRFDVEIAARRWLAKTRRSRRERLVREEDDKDFESLPPLIERKPINSDPLIGDKRGFGTFRSDDDEKTESRGIIERREVRVFPFEYIWPLVASWLIILIQSFLRGGHGAPSAIGITCNSVDYWVLTLVPLAILVAISLYIGYRLRLMNRFKVVSGYSFVDGDIHWIKRRVLFLPALCTTAGVAAGLLGIGGGMVKGPIMLEAGVLPAVQSATASFMILFTASSTTLQFAINGQFPGEFQFDYMMWFAFVGFVGGFCGVKCIAFFVKKYKRESIMVYMLATTIGLSALAMGAIGLRSTLSDIENGVHLGFHGVCDNE</sequence>
<evidence type="ECO:0008006" key="9">
    <source>
        <dbReference type="Google" id="ProtNLM"/>
    </source>
</evidence>
<dbReference type="Proteomes" id="UP000237271">
    <property type="component" value="Unassembled WGS sequence"/>
</dbReference>
<gene>
    <name evidence="7" type="ORF">PHPALM_28388</name>
</gene>
<evidence type="ECO:0000256" key="5">
    <source>
        <dbReference type="SAM" id="Phobius"/>
    </source>
</evidence>
<keyword evidence="2 5" id="KW-0812">Transmembrane</keyword>
<feature type="transmembrane region" description="Helical" evidence="5">
    <location>
        <begin position="437"/>
        <end position="458"/>
    </location>
</feature>
<proteinExistence type="predicted"/>
<dbReference type="Pfam" id="PF01925">
    <property type="entry name" value="TauE"/>
    <property type="match status" value="2"/>
</dbReference>
<feature type="transmembrane region" description="Helical" evidence="5">
    <location>
        <begin position="353"/>
        <end position="370"/>
    </location>
</feature>
<dbReference type="GO" id="GO:0031464">
    <property type="term" value="C:Cul4A-RING E3 ubiquitin ligase complex"/>
    <property type="evidence" value="ECO:0007669"/>
    <property type="project" value="TreeGrafter"/>
</dbReference>
<accession>A0A2P4XAA1</accession>
<evidence type="ECO:0000256" key="3">
    <source>
        <dbReference type="ARBA" id="ARBA00022989"/>
    </source>
</evidence>
<feature type="transmembrane region" description="Helical" evidence="5">
    <location>
        <begin position="208"/>
        <end position="226"/>
    </location>
</feature>
<comment type="caution">
    <text evidence="7">The sequence shown here is derived from an EMBL/GenBank/DDBJ whole genome shotgun (WGS) entry which is preliminary data.</text>
</comment>
<feature type="transmembrane region" description="Helical" evidence="5">
    <location>
        <begin position="390"/>
        <end position="409"/>
    </location>
</feature>
<dbReference type="EMBL" id="NCKW01015565">
    <property type="protein sequence ID" value="POM62465.1"/>
    <property type="molecule type" value="Genomic_DNA"/>
</dbReference>
<name>A0A2P4XAA1_9STRA</name>
<keyword evidence="4 5" id="KW-0472">Membrane</keyword>